<dbReference type="NCBIfam" id="TIGR01557">
    <property type="entry name" value="myb_SHAQKYF"/>
    <property type="match status" value="1"/>
</dbReference>
<feature type="domain" description="SANT" evidence="8">
    <location>
        <begin position="111"/>
        <end position="159"/>
    </location>
</feature>
<feature type="non-terminal residue" evidence="10">
    <location>
        <position position="1"/>
    </location>
</feature>
<feature type="compositionally biased region" description="Basic and acidic residues" evidence="6">
    <location>
        <begin position="20"/>
        <end position="31"/>
    </location>
</feature>
<proteinExistence type="predicted"/>
<dbReference type="PROSITE" id="PS51294">
    <property type="entry name" value="HTH_MYB"/>
    <property type="match status" value="1"/>
</dbReference>
<evidence type="ECO:0000256" key="5">
    <source>
        <dbReference type="ARBA" id="ARBA00023242"/>
    </source>
</evidence>
<protein>
    <submittedName>
        <fullName evidence="10">Transcription factor MYB1R1</fullName>
    </submittedName>
</protein>
<evidence type="ECO:0000256" key="1">
    <source>
        <dbReference type="ARBA" id="ARBA00004123"/>
    </source>
</evidence>
<dbReference type="PROSITE" id="PS50090">
    <property type="entry name" value="MYB_LIKE"/>
    <property type="match status" value="1"/>
</dbReference>
<accession>A0A1D1XX17</accession>
<feature type="region of interest" description="Disordered" evidence="6">
    <location>
        <begin position="180"/>
        <end position="230"/>
    </location>
</feature>
<dbReference type="GO" id="GO:0005634">
    <property type="term" value="C:nucleus"/>
    <property type="evidence" value="ECO:0007669"/>
    <property type="project" value="UniProtKB-SubCell"/>
</dbReference>
<dbReference type="InterPro" id="IPR017930">
    <property type="entry name" value="Myb_dom"/>
</dbReference>
<feature type="domain" description="HTH myb-type" evidence="9">
    <location>
        <begin position="103"/>
        <end position="159"/>
    </location>
</feature>
<dbReference type="InterPro" id="IPR052245">
    <property type="entry name" value="Plant_Stress_Dev_TF"/>
</dbReference>
<dbReference type="PROSITE" id="PS51293">
    <property type="entry name" value="SANT"/>
    <property type="match status" value="1"/>
</dbReference>
<dbReference type="PANTHER" id="PTHR44191">
    <property type="entry name" value="TRANSCRIPTION FACTOR KUA1"/>
    <property type="match status" value="1"/>
</dbReference>
<reference evidence="10" key="1">
    <citation type="submission" date="2015-07" db="EMBL/GenBank/DDBJ databases">
        <title>Transcriptome Assembly of Anthurium amnicola.</title>
        <authorList>
            <person name="Suzuki J."/>
        </authorList>
    </citation>
    <scope>NUCLEOTIDE SEQUENCE</scope>
</reference>
<dbReference type="Pfam" id="PF00249">
    <property type="entry name" value="Myb_DNA-binding"/>
    <property type="match status" value="1"/>
</dbReference>
<feature type="compositionally biased region" description="Polar residues" evidence="6">
    <location>
        <begin position="180"/>
        <end position="189"/>
    </location>
</feature>
<dbReference type="GO" id="GO:0006355">
    <property type="term" value="P:regulation of DNA-templated transcription"/>
    <property type="evidence" value="ECO:0007669"/>
    <property type="project" value="UniProtKB-ARBA"/>
</dbReference>
<dbReference type="PANTHER" id="PTHR44191:SF61">
    <property type="entry name" value="OS08G0151000 PROTEIN"/>
    <property type="match status" value="1"/>
</dbReference>
<feature type="domain" description="Myb-like" evidence="7">
    <location>
        <begin position="103"/>
        <end position="155"/>
    </location>
</feature>
<feature type="region of interest" description="Disordered" evidence="6">
    <location>
        <begin position="1"/>
        <end position="112"/>
    </location>
</feature>
<dbReference type="GO" id="GO:0009739">
    <property type="term" value="P:response to gibberellin"/>
    <property type="evidence" value="ECO:0007669"/>
    <property type="project" value="TreeGrafter"/>
</dbReference>
<feature type="compositionally biased region" description="Acidic residues" evidence="6">
    <location>
        <begin position="45"/>
        <end position="54"/>
    </location>
</feature>
<dbReference type="GO" id="GO:0009744">
    <property type="term" value="P:response to sucrose"/>
    <property type="evidence" value="ECO:0007669"/>
    <property type="project" value="UniProtKB-ARBA"/>
</dbReference>
<organism evidence="10">
    <name type="scientific">Anthurium amnicola</name>
    <dbReference type="NCBI Taxonomy" id="1678845"/>
    <lineage>
        <taxon>Eukaryota</taxon>
        <taxon>Viridiplantae</taxon>
        <taxon>Streptophyta</taxon>
        <taxon>Embryophyta</taxon>
        <taxon>Tracheophyta</taxon>
        <taxon>Spermatophyta</taxon>
        <taxon>Magnoliopsida</taxon>
        <taxon>Liliopsida</taxon>
        <taxon>Araceae</taxon>
        <taxon>Pothoideae</taxon>
        <taxon>Potheae</taxon>
        <taxon>Anthurium</taxon>
    </lineage>
</organism>
<dbReference type="InterPro" id="IPR006447">
    <property type="entry name" value="Myb_dom_plants"/>
</dbReference>
<keyword evidence="5" id="KW-0539">Nucleus</keyword>
<comment type="subcellular location">
    <subcellularLocation>
        <location evidence="1">Nucleus</location>
    </subcellularLocation>
</comment>
<dbReference type="GO" id="GO:0009723">
    <property type="term" value="P:response to ethylene"/>
    <property type="evidence" value="ECO:0007669"/>
    <property type="project" value="TreeGrafter"/>
</dbReference>
<evidence type="ECO:0000256" key="6">
    <source>
        <dbReference type="SAM" id="MobiDB-lite"/>
    </source>
</evidence>
<dbReference type="GO" id="GO:0003677">
    <property type="term" value="F:DNA binding"/>
    <property type="evidence" value="ECO:0007669"/>
    <property type="project" value="UniProtKB-KW"/>
</dbReference>
<evidence type="ECO:0000256" key="4">
    <source>
        <dbReference type="ARBA" id="ARBA00023163"/>
    </source>
</evidence>
<dbReference type="InterPro" id="IPR001005">
    <property type="entry name" value="SANT/Myb"/>
</dbReference>
<dbReference type="AlphaFoldDB" id="A0A1D1XX17"/>
<keyword evidence="2" id="KW-0805">Transcription regulation</keyword>
<gene>
    <name evidence="10" type="primary">MY1R1_23</name>
    <name evidence="10" type="ORF">g.78309</name>
</gene>
<evidence type="ECO:0000259" key="8">
    <source>
        <dbReference type="PROSITE" id="PS51293"/>
    </source>
</evidence>
<dbReference type="InterPro" id="IPR017884">
    <property type="entry name" value="SANT_dom"/>
</dbReference>
<evidence type="ECO:0000259" key="7">
    <source>
        <dbReference type="PROSITE" id="PS50090"/>
    </source>
</evidence>
<dbReference type="EMBL" id="GDJX01021000">
    <property type="protein sequence ID" value="JAT46936.1"/>
    <property type="molecule type" value="Transcribed_RNA"/>
</dbReference>
<evidence type="ECO:0000259" key="9">
    <source>
        <dbReference type="PROSITE" id="PS51294"/>
    </source>
</evidence>
<dbReference type="SUPFAM" id="SSF46689">
    <property type="entry name" value="Homeodomain-like"/>
    <property type="match status" value="1"/>
</dbReference>
<dbReference type="Gene3D" id="1.10.10.60">
    <property type="entry name" value="Homeodomain-like"/>
    <property type="match status" value="1"/>
</dbReference>
<dbReference type="FunFam" id="1.10.10.60:FF:000009">
    <property type="entry name" value="transcription factor MYB1R1"/>
    <property type="match status" value="1"/>
</dbReference>
<evidence type="ECO:0000313" key="10">
    <source>
        <dbReference type="EMBL" id="JAT46936.1"/>
    </source>
</evidence>
<dbReference type="CDD" id="cd00167">
    <property type="entry name" value="SANT"/>
    <property type="match status" value="1"/>
</dbReference>
<evidence type="ECO:0000256" key="3">
    <source>
        <dbReference type="ARBA" id="ARBA00023125"/>
    </source>
</evidence>
<name>A0A1D1XX17_9ARAE</name>
<evidence type="ECO:0000256" key="2">
    <source>
        <dbReference type="ARBA" id="ARBA00023015"/>
    </source>
</evidence>
<dbReference type="SMART" id="SM00717">
    <property type="entry name" value="SANT"/>
    <property type="match status" value="1"/>
</dbReference>
<keyword evidence="3" id="KW-0238">DNA-binding</keyword>
<keyword evidence="4" id="KW-0804">Transcription</keyword>
<sequence>LSLSLSHFLTKSGDGTAMESEERGGGAEKRSVRLFGVTIGRGGDAEEAPEGAEEEVLRKSRSMGSLSSAVQAAEHGAGELGYLSDGGLGKSGKGRKGSGASGHERKKGVPWTEEEHRTFLAGLEKLGKGDWRGISRKFVTTRTPTQVASHAQKFFMRQTMPSNKRRRSSLFDVVITDPVQSSSSGTVSTLPLAKTHDMSNERKSTCQEGEKGGTSVLDSTCAASQGPEIPPNLQLVVNLSGVSERCSVNTVEVSDLMKDKQVSPEPNISQTVSVMPELPRPPDIPSSELNRNPTALTPEFLQLFPCRPPQTSAACSGNESSNLELSIAPPAALSLSNMGPSEWSWCY</sequence>
<feature type="compositionally biased region" description="Basic and acidic residues" evidence="6">
    <location>
        <begin position="194"/>
        <end position="211"/>
    </location>
</feature>
<dbReference type="InterPro" id="IPR009057">
    <property type="entry name" value="Homeodomain-like_sf"/>
</dbReference>